<reference evidence="1" key="1">
    <citation type="submission" date="2020-09" db="EMBL/GenBank/DDBJ databases">
        <title>A novel bacterium of genus Paenibacillus, isolated from South China Sea.</title>
        <authorList>
            <person name="Huang H."/>
            <person name="Mo K."/>
            <person name="Hu Y."/>
        </authorList>
    </citation>
    <scope>NUCLEOTIDE SEQUENCE</scope>
    <source>
        <strain evidence="1">IB182496</strain>
    </source>
</reference>
<dbReference type="EMBL" id="JACXIZ010000016">
    <property type="protein sequence ID" value="MBD2845466.1"/>
    <property type="molecule type" value="Genomic_DNA"/>
</dbReference>
<evidence type="ECO:0000313" key="2">
    <source>
        <dbReference type="Proteomes" id="UP000621560"/>
    </source>
</evidence>
<protein>
    <submittedName>
        <fullName evidence="1">Uncharacterized protein</fullName>
    </submittedName>
</protein>
<dbReference type="Proteomes" id="UP000621560">
    <property type="component" value="Unassembled WGS sequence"/>
</dbReference>
<organism evidence="1 2">
    <name type="scientific">Paenibacillus sabuli</name>
    <dbReference type="NCBI Taxonomy" id="2772509"/>
    <lineage>
        <taxon>Bacteria</taxon>
        <taxon>Bacillati</taxon>
        <taxon>Bacillota</taxon>
        <taxon>Bacilli</taxon>
        <taxon>Bacillales</taxon>
        <taxon>Paenibacillaceae</taxon>
        <taxon>Paenibacillus</taxon>
    </lineage>
</organism>
<name>A0A927BT82_9BACL</name>
<gene>
    <name evidence="1" type="ORF">IDH44_09720</name>
</gene>
<sequence>MTTHDRLRIGGEALVAAWQERLPELMPPGARAEVLQDGANSQVLRIHIQVPGHQAYTLDYKVSYADSREIRAELVDVDKHGRAVDVEDGPVQELVRDYMRVLHECAQALHSLTHA</sequence>
<keyword evidence="2" id="KW-1185">Reference proteome</keyword>
<dbReference type="RefSeq" id="WP_190917112.1">
    <property type="nucleotide sequence ID" value="NZ_JACXIZ010000016.1"/>
</dbReference>
<dbReference type="AlphaFoldDB" id="A0A927BT82"/>
<evidence type="ECO:0000313" key="1">
    <source>
        <dbReference type="EMBL" id="MBD2845466.1"/>
    </source>
</evidence>
<accession>A0A927BT82</accession>
<proteinExistence type="predicted"/>
<comment type="caution">
    <text evidence="1">The sequence shown here is derived from an EMBL/GenBank/DDBJ whole genome shotgun (WGS) entry which is preliminary data.</text>
</comment>